<dbReference type="PANTHER" id="PTHR15615">
    <property type="match status" value="1"/>
</dbReference>
<dbReference type="AlphaFoldDB" id="A0A8H5B0W4"/>
<sequence>MSQPVAPLSQADEDLSQLCSRFLTHVFGCPEEHSIGDQDLPPLPEYIHVIQSRTQLHSSVSFIALMLIARLKARCPTATGTSGHRLFLSALMLASKMTHDEAYNNRSWTIVVAEYFSLREVNRMEREMCKFLEWDLLIDGAALAAFERAVRDGFSQDGGSYSSSVPLPYASRRIGQAATPSIGGRDSVSRRERRAEAAASSGGGESPDLYHGGDPEQLVGGSGLGEPHPLKGRMYSIVMPSTY</sequence>
<proteinExistence type="predicted"/>
<dbReference type="GO" id="GO:0000307">
    <property type="term" value="C:cyclin-dependent protein kinase holoenzyme complex"/>
    <property type="evidence" value="ECO:0007669"/>
    <property type="project" value="TreeGrafter"/>
</dbReference>
<dbReference type="CDD" id="cd20557">
    <property type="entry name" value="CYCLIN_ScPCL1-like"/>
    <property type="match status" value="1"/>
</dbReference>
<reference evidence="1 2" key="1">
    <citation type="journal article" date="2020" name="ISME J.">
        <title>Uncovering the hidden diversity of litter-decomposition mechanisms in mushroom-forming fungi.</title>
        <authorList>
            <person name="Floudas D."/>
            <person name="Bentzer J."/>
            <person name="Ahren D."/>
            <person name="Johansson T."/>
            <person name="Persson P."/>
            <person name="Tunlid A."/>
        </authorList>
    </citation>
    <scope>NUCLEOTIDE SEQUENCE [LARGE SCALE GENOMIC DNA]</scope>
    <source>
        <strain evidence="1 2">CBS 175.51</strain>
    </source>
</reference>
<dbReference type="Proteomes" id="UP000541558">
    <property type="component" value="Unassembled WGS sequence"/>
</dbReference>
<comment type="caution">
    <text evidence="1">The sequence shown here is derived from an EMBL/GenBank/DDBJ whole genome shotgun (WGS) entry which is preliminary data.</text>
</comment>
<dbReference type="OrthoDB" id="3033202at2759"/>
<protein>
    <submittedName>
        <fullName evidence="1">Uncharacterized protein</fullName>
    </submittedName>
</protein>
<name>A0A8H5B0W4_9AGAR</name>
<evidence type="ECO:0000313" key="1">
    <source>
        <dbReference type="EMBL" id="KAF5313702.1"/>
    </source>
</evidence>
<dbReference type="InterPro" id="IPR006671">
    <property type="entry name" value="Cyclin_N"/>
</dbReference>
<dbReference type="InterPro" id="IPR036915">
    <property type="entry name" value="Cyclin-like_sf"/>
</dbReference>
<evidence type="ECO:0000313" key="2">
    <source>
        <dbReference type="Proteomes" id="UP000541558"/>
    </source>
</evidence>
<dbReference type="GO" id="GO:0019901">
    <property type="term" value="F:protein kinase binding"/>
    <property type="evidence" value="ECO:0007669"/>
    <property type="project" value="InterPro"/>
</dbReference>
<accession>A0A8H5B0W4</accession>
<dbReference type="Gene3D" id="1.10.472.10">
    <property type="entry name" value="Cyclin-like"/>
    <property type="match status" value="1"/>
</dbReference>
<dbReference type="SUPFAM" id="SSF47954">
    <property type="entry name" value="Cyclin-like"/>
    <property type="match status" value="1"/>
</dbReference>
<dbReference type="EMBL" id="JAACJK010000223">
    <property type="protein sequence ID" value="KAF5313702.1"/>
    <property type="molecule type" value="Genomic_DNA"/>
</dbReference>
<keyword evidence="2" id="KW-1185">Reference proteome</keyword>
<dbReference type="PANTHER" id="PTHR15615:SF108">
    <property type="entry name" value="PROTEIN CNPPD1"/>
    <property type="match status" value="1"/>
</dbReference>
<gene>
    <name evidence="1" type="ORF">D9611_010234</name>
</gene>
<dbReference type="GO" id="GO:0016538">
    <property type="term" value="F:cyclin-dependent protein serine/threonine kinase regulator activity"/>
    <property type="evidence" value="ECO:0007669"/>
    <property type="project" value="TreeGrafter"/>
</dbReference>
<organism evidence="1 2">
    <name type="scientific">Ephemerocybe angulata</name>
    <dbReference type="NCBI Taxonomy" id="980116"/>
    <lineage>
        <taxon>Eukaryota</taxon>
        <taxon>Fungi</taxon>
        <taxon>Dikarya</taxon>
        <taxon>Basidiomycota</taxon>
        <taxon>Agaricomycotina</taxon>
        <taxon>Agaricomycetes</taxon>
        <taxon>Agaricomycetidae</taxon>
        <taxon>Agaricales</taxon>
        <taxon>Agaricineae</taxon>
        <taxon>Psathyrellaceae</taxon>
        <taxon>Ephemerocybe</taxon>
    </lineage>
</organism>
<dbReference type="GO" id="GO:0005634">
    <property type="term" value="C:nucleus"/>
    <property type="evidence" value="ECO:0007669"/>
    <property type="project" value="TreeGrafter"/>
</dbReference>
<dbReference type="InterPro" id="IPR013922">
    <property type="entry name" value="Cyclin_PHO80-like"/>
</dbReference>
<dbReference type="Pfam" id="PF00134">
    <property type="entry name" value="Cyclin_N"/>
    <property type="match status" value="1"/>
</dbReference>